<dbReference type="GO" id="GO:0005524">
    <property type="term" value="F:ATP binding"/>
    <property type="evidence" value="ECO:0007669"/>
    <property type="project" value="UniProtKB-KW"/>
</dbReference>
<dbReference type="Gene3D" id="3.30.565.10">
    <property type="entry name" value="Histidine kinase-like ATPase, C-terminal domain"/>
    <property type="match status" value="1"/>
</dbReference>
<dbReference type="GO" id="GO:0000155">
    <property type="term" value="F:phosphorelay sensor kinase activity"/>
    <property type="evidence" value="ECO:0007669"/>
    <property type="project" value="InterPro"/>
</dbReference>
<evidence type="ECO:0000256" key="11">
    <source>
        <dbReference type="ARBA" id="ARBA00022989"/>
    </source>
</evidence>
<keyword evidence="9 15" id="KW-0418">Kinase</keyword>
<evidence type="ECO:0000256" key="12">
    <source>
        <dbReference type="ARBA" id="ARBA00023012"/>
    </source>
</evidence>
<keyword evidence="6 15" id="KW-0808">Transferase</keyword>
<dbReference type="Pfam" id="PF00672">
    <property type="entry name" value="HAMP"/>
    <property type="match status" value="1"/>
</dbReference>
<sequence length="459" mass="53056">MKIVNRTSWVFTLSSAIILFLFAYAVYFFSELNRQEEFVDRLRYKIIWRAEFIFDAQVQEHQIRRIHEQNKKLINEAQITVFDQQNRVVFSDIGEPTYPDVKLESFKTSNFFTWEQGKELYMGLNYQFEGKPFFLIGHAYDVTGFAHMERLKNILITIYIVALFFIFFSSFLFARYILKPINYIIHQIKDVSEHNLSTRVSYSNAKDELSELIETFNNTFNRLEKSFNNQRHFVSIISHEFRTPLAAMIAELELAQQLNTNVDEYFNSIDRALLDAKEATVLSTALLDFARANYDSSQVNFEEIRLDEILLEAKLVVLEKNKDYRVSISFDANAAIDEEEILVSANAYLLKVAFANLIENACKYSADRHAQVLLSRNKTVAKVQVIDHGIGIDSKDIPHIFDLFYRVAGTPSKEGHGIGLSIVQRIIEMHQGNVAVNSTLHVGTVFSVELKLAYPKELE</sequence>
<dbReference type="InterPro" id="IPR003660">
    <property type="entry name" value="HAMP_dom"/>
</dbReference>
<evidence type="ECO:0000256" key="14">
    <source>
        <dbReference type="SAM" id="Phobius"/>
    </source>
</evidence>
<keyword evidence="13 14" id="KW-0472">Membrane</keyword>
<name>A0A2X2IN13_SPHMU</name>
<keyword evidence="12" id="KW-0902">Two-component regulatory system</keyword>
<keyword evidence="7 14" id="KW-0812">Transmembrane</keyword>
<dbReference type="InterPro" id="IPR003594">
    <property type="entry name" value="HATPase_dom"/>
</dbReference>
<dbReference type="SUPFAM" id="SSF158472">
    <property type="entry name" value="HAMP domain-like"/>
    <property type="match status" value="1"/>
</dbReference>
<evidence type="ECO:0000256" key="13">
    <source>
        <dbReference type="ARBA" id="ARBA00023136"/>
    </source>
</evidence>
<keyword evidence="4" id="KW-1003">Cell membrane</keyword>
<dbReference type="Pfam" id="PF00512">
    <property type="entry name" value="HisKA"/>
    <property type="match status" value="1"/>
</dbReference>
<dbReference type="PRINTS" id="PR00344">
    <property type="entry name" value="BCTRLSENSOR"/>
</dbReference>
<dbReference type="AlphaFoldDB" id="A0A2X2IN13"/>
<evidence type="ECO:0000256" key="3">
    <source>
        <dbReference type="ARBA" id="ARBA00012438"/>
    </source>
</evidence>
<organism evidence="15 16">
    <name type="scientific">Sphingobacterium multivorum</name>
    <dbReference type="NCBI Taxonomy" id="28454"/>
    <lineage>
        <taxon>Bacteria</taxon>
        <taxon>Pseudomonadati</taxon>
        <taxon>Bacteroidota</taxon>
        <taxon>Sphingobacteriia</taxon>
        <taxon>Sphingobacteriales</taxon>
        <taxon>Sphingobacteriaceae</taxon>
        <taxon>Sphingobacterium</taxon>
    </lineage>
</organism>
<dbReference type="SMART" id="SM00304">
    <property type="entry name" value="HAMP"/>
    <property type="match status" value="1"/>
</dbReference>
<gene>
    <name evidence="15" type="primary">arlS_1</name>
    <name evidence="15" type="ORF">NCTC11343_00156</name>
</gene>
<reference evidence="15 16" key="1">
    <citation type="submission" date="2018-06" db="EMBL/GenBank/DDBJ databases">
        <authorList>
            <consortium name="Pathogen Informatics"/>
            <person name="Doyle S."/>
        </authorList>
    </citation>
    <scope>NUCLEOTIDE SEQUENCE [LARGE SCALE GENOMIC DNA]</scope>
    <source>
        <strain evidence="15 16">NCTC11343</strain>
    </source>
</reference>
<dbReference type="EMBL" id="UAUU01000002">
    <property type="protein sequence ID" value="SPZ83637.1"/>
    <property type="molecule type" value="Genomic_DNA"/>
</dbReference>
<dbReference type="Gene3D" id="6.10.340.10">
    <property type="match status" value="1"/>
</dbReference>
<dbReference type="PANTHER" id="PTHR45528:SF1">
    <property type="entry name" value="SENSOR HISTIDINE KINASE CPXA"/>
    <property type="match status" value="1"/>
</dbReference>
<dbReference type="EC" id="2.7.13.3" evidence="3"/>
<feature type="transmembrane region" description="Helical" evidence="14">
    <location>
        <begin position="6"/>
        <end position="29"/>
    </location>
</feature>
<evidence type="ECO:0000256" key="5">
    <source>
        <dbReference type="ARBA" id="ARBA00022553"/>
    </source>
</evidence>
<keyword evidence="11 14" id="KW-1133">Transmembrane helix</keyword>
<protein>
    <recommendedName>
        <fullName evidence="3">histidine kinase</fullName>
        <ecNumber evidence="3">2.7.13.3</ecNumber>
    </recommendedName>
</protein>
<evidence type="ECO:0000256" key="10">
    <source>
        <dbReference type="ARBA" id="ARBA00022840"/>
    </source>
</evidence>
<dbReference type="RefSeq" id="WP_112373531.1">
    <property type="nucleotide sequence ID" value="NZ_CP069793.1"/>
</dbReference>
<dbReference type="GO" id="GO:0005886">
    <property type="term" value="C:plasma membrane"/>
    <property type="evidence" value="ECO:0007669"/>
    <property type="project" value="UniProtKB-SubCell"/>
</dbReference>
<evidence type="ECO:0000256" key="8">
    <source>
        <dbReference type="ARBA" id="ARBA00022741"/>
    </source>
</evidence>
<dbReference type="PROSITE" id="PS50109">
    <property type="entry name" value="HIS_KIN"/>
    <property type="match status" value="1"/>
</dbReference>
<dbReference type="SUPFAM" id="SSF47384">
    <property type="entry name" value="Homodimeric domain of signal transducing histidine kinase"/>
    <property type="match status" value="1"/>
</dbReference>
<dbReference type="CDD" id="cd00075">
    <property type="entry name" value="HATPase"/>
    <property type="match status" value="1"/>
</dbReference>
<evidence type="ECO:0000313" key="15">
    <source>
        <dbReference type="EMBL" id="SPZ83637.1"/>
    </source>
</evidence>
<dbReference type="PANTHER" id="PTHR45528">
    <property type="entry name" value="SENSOR HISTIDINE KINASE CPXA"/>
    <property type="match status" value="1"/>
</dbReference>
<keyword evidence="8" id="KW-0547">Nucleotide-binding</keyword>
<evidence type="ECO:0000256" key="1">
    <source>
        <dbReference type="ARBA" id="ARBA00000085"/>
    </source>
</evidence>
<dbReference type="InterPro" id="IPR005467">
    <property type="entry name" value="His_kinase_dom"/>
</dbReference>
<dbReference type="CDD" id="cd00082">
    <property type="entry name" value="HisKA"/>
    <property type="match status" value="1"/>
</dbReference>
<dbReference type="SMART" id="SM00388">
    <property type="entry name" value="HisKA"/>
    <property type="match status" value="1"/>
</dbReference>
<dbReference type="Pfam" id="PF02518">
    <property type="entry name" value="HATPase_c"/>
    <property type="match status" value="1"/>
</dbReference>
<dbReference type="Proteomes" id="UP000251241">
    <property type="component" value="Unassembled WGS sequence"/>
</dbReference>
<dbReference type="InterPro" id="IPR050398">
    <property type="entry name" value="HssS/ArlS-like"/>
</dbReference>
<dbReference type="GeneID" id="97181891"/>
<evidence type="ECO:0000313" key="16">
    <source>
        <dbReference type="Proteomes" id="UP000251241"/>
    </source>
</evidence>
<feature type="transmembrane region" description="Helical" evidence="14">
    <location>
        <begin position="154"/>
        <end position="178"/>
    </location>
</feature>
<dbReference type="CDD" id="cd06225">
    <property type="entry name" value="HAMP"/>
    <property type="match status" value="1"/>
</dbReference>
<proteinExistence type="predicted"/>
<comment type="subcellular location">
    <subcellularLocation>
        <location evidence="2">Cell membrane</location>
        <topology evidence="2">Multi-pass membrane protein</topology>
    </subcellularLocation>
</comment>
<accession>A0A2X2IN13</accession>
<dbReference type="InterPro" id="IPR003661">
    <property type="entry name" value="HisK_dim/P_dom"/>
</dbReference>
<evidence type="ECO:0000256" key="4">
    <source>
        <dbReference type="ARBA" id="ARBA00022475"/>
    </source>
</evidence>
<dbReference type="InterPro" id="IPR004358">
    <property type="entry name" value="Sig_transdc_His_kin-like_C"/>
</dbReference>
<evidence type="ECO:0000256" key="9">
    <source>
        <dbReference type="ARBA" id="ARBA00022777"/>
    </source>
</evidence>
<dbReference type="PROSITE" id="PS50885">
    <property type="entry name" value="HAMP"/>
    <property type="match status" value="1"/>
</dbReference>
<keyword evidence="5" id="KW-0597">Phosphoprotein</keyword>
<dbReference type="SMART" id="SM00387">
    <property type="entry name" value="HATPase_c"/>
    <property type="match status" value="1"/>
</dbReference>
<comment type="catalytic activity">
    <reaction evidence="1">
        <text>ATP + protein L-histidine = ADP + protein N-phospho-L-histidine.</text>
        <dbReference type="EC" id="2.7.13.3"/>
    </reaction>
</comment>
<dbReference type="InterPro" id="IPR036097">
    <property type="entry name" value="HisK_dim/P_sf"/>
</dbReference>
<evidence type="ECO:0000256" key="2">
    <source>
        <dbReference type="ARBA" id="ARBA00004651"/>
    </source>
</evidence>
<keyword evidence="10" id="KW-0067">ATP-binding</keyword>
<evidence type="ECO:0000256" key="6">
    <source>
        <dbReference type="ARBA" id="ARBA00022679"/>
    </source>
</evidence>
<evidence type="ECO:0000256" key="7">
    <source>
        <dbReference type="ARBA" id="ARBA00022692"/>
    </source>
</evidence>
<dbReference type="Gene3D" id="1.10.287.130">
    <property type="match status" value="1"/>
</dbReference>
<dbReference type="InterPro" id="IPR036890">
    <property type="entry name" value="HATPase_C_sf"/>
</dbReference>
<dbReference type="SUPFAM" id="SSF55874">
    <property type="entry name" value="ATPase domain of HSP90 chaperone/DNA topoisomerase II/histidine kinase"/>
    <property type="match status" value="1"/>
</dbReference>